<evidence type="ECO:0000313" key="2">
    <source>
        <dbReference type="Proteomes" id="UP000325433"/>
    </source>
</evidence>
<name>A0A5N6VZ93_9EURO</name>
<dbReference type="EMBL" id="ML738324">
    <property type="protein sequence ID" value="KAE8313628.1"/>
    <property type="molecule type" value="Genomic_DNA"/>
</dbReference>
<reference evidence="2" key="1">
    <citation type="submission" date="2019-04" db="EMBL/GenBank/DDBJ databases">
        <title>Friends and foes A comparative genomics studyof 23 Aspergillus species from section Flavi.</title>
        <authorList>
            <consortium name="DOE Joint Genome Institute"/>
            <person name="Kjaerbolling I."/>
            <person name="Vesth T."/>
            <person name="Frisvad J.C."/>
            <person name="Nybo J.L."/>
            <person name="Theobald S."/>
            <person name="Kildgaard S."/>
            <person name="Isbrandt T."/>
            <person name="Kuo A."/>
            <person name="Sato A."/>
            <person name="Lyhne E.K."/>
            <person name="Kogle M.E."/>
            <person name="Wiebenga A."/>
            <person name="Kun R.S."/>
            <person name="Lubbers R.J."/>
            <person name="Makela M.R."/>
            <person name="Barry K."/>
            <person name="Chovatia M."/>
            <person name="Clum A."/>
            <person name="Daum C."/>
            <person name="Haridas S."/>
            <person name="He G."/>
            <person name="LaButti K."/>
            <person name="Lipzen A."/>
            <person name="Mondo S."/>
            <person name="Riley R."/>
            <person name="Salamov A."/>
            <person name="Simmons B.A."/>
            <person name="Magnuson J.K."/>
            <person name="Henrissat B."/>
            <person name="Mortensen U.H."/>
            <person name="Larsen T.O."/>
            <person name="Devries R.P."/>
            <person name="Grigoriev I.V."/>
            <person name="Machida M."/>
            <person name="Baker S.E."/>
            <person name="Andersen M.R."/>
        </authorList>
    </citation>
    <scope>NUCLEOTIDE SEQUENCE [LARGE SCALE GENOMIC DNA]</scope>
    <source>
        <strain evidence="2">CBS 130015</strain>
    </source>
</reference>
<sequence length="66" mass="7123">MTSNLIDLRAAAIVLNVTCTLPQRAATAIYHFTRGFAKTGPRKFLIMNGANAKSGCILYPSQYFGG</sequence>
<dbReference type="Proteomes" id="UP000325433">
    <property type="component" value="Unassembled WGS sequence"/>
</dbReference>
<dbReference type="AlphaFoldDB" id="A0A5N6VZ93"/>
<organism evidence="1 2">
    <name type="scientific">Aspergillus transmontanensis</name>
    <dbReference type="NCBI Taxonomy" id="1034304"/>
    <lineage>
        <taxon>Eukaryota</taxon>
        <taxon>Fungi</taxon>
        <taxon>Dikarya</taxon>
        <taxon>Ascomycota</taxon>
        <taxon>Pezizomycotina</taxon>
        <taxon>Eurotiomycetes</taxon>
        <taxon>Eurotiomycetidae</taxon>
        <taxon>Eurotiales</taxon>
        <taxon>Aspergillaceae</taxon>
        <taxon>Aspergillus</taxon>
        <taxon>Aspergillus subgen. Circumdati</taxon>
    </lineage>
</organism>
<protein>
    <submittedName>
        <fullName evidence="1">Uncharacterized protein</fullName>
    </submittedName>
</protein>
<evidence type="ECO:0000313" key="1">
    <source>
        <dbReference type="EMBL" id="KAE8313628.1"/>
    </source>
</evidence>
<accession>A0A5N6VZ93</accession>
<keyword evidence="2" id="KW-1185">Reference proteome</keyword>
<proteinExistence type="predicted"/>
<gene>
    <name evidence="1" type="ORF">BDV41DRAFT_536423</name>
</gene>